<accession>A0AAW7DP93</accession>
<evidence type="ECO:0000313" key="2">
    <source>
        <dbReference type="Proteomes" id="UP001173578"/>
    </source>
</evidence>
<reference evidence="1" key="2">
    <citation type="journal article" date="2022" name="Sci. Total Environ.">
        <title>Prevalence, transmission, and molecular epidemiology of tet(X)-positive bacteria among humans, animals, and environmental niches in China: An epidemiological, and genomic-based study.</title>
        <authorList>
            <person name="Dong N."/>
            <person name="Zeng Y."/>
            <person name="Cai C."/>
            <person name="Sun C."/>
            <person name="Lu J."/>
            <person name="Liu C."/>
            <person name="Zhou H."/>
            <person name="Sun Q."/>
            <person name="Shu L."/>
            <person name="Wang H."/>
            <person name="Wang Y."/>
            <person name="Wang S."/>
            <person name="Wu C."/>
            <person name="Chan E.W."/>
            <person name="Chen G."/>
            <person name="Shen Z."/>
            <person name="Chen S."/>
            <person name="Zhang R."/>
        </authorList>
    </citation>
    <scope>NUCLEOTIDE SEQUENCE</scope>
    <source>
        <strain evidence="1">210</strain>
    </source>
</reference>
<protein>
    <recommendedName>
        <fullName evidence="3">Secreted protein</fullName>
    </recommendedName>
</protein>
<comment type="caution">
    <text evidence="1">The sequence shown here is derived from an EMBL/GenBank/DDBJ whole genome shotgun (WGS) entry which is preliminary data.</text>
</comment>
<reference evidence="1" key="1">
    <citation type="submission" date="2020-06" db="EMBL/GenBank/DDBJ databases">
        <authorList>
            <person name="Dong N."/>
        </authorList>
    </citation>
    <scope>NUCLEOTIDE SEQUENCE</scope>
    <source>
        <strain evidence="1">210</strain>
    </source>
</reference>
<organism evidence="1 2">
    <name type="scientific">Empedobacter falsenii</name>
    <dbReference type="NCBI Taxonomy" id="343874"/>
    <lineage>
        <taxon>Bacteria</taxon>
        <taxon>Pseudomonadati</taxon>
        <taxon>Bacteroidota</taxon>
        <taxon>Flavobacteriia</taxon>
        <taxon>Flavobacteriales</taxon>
        <taxon>Weeksellaceae</taxon>
        <taxon>Empedobacter</taxon>
    </lineage>
</organism>
<gene>
    <name evidence="1" type="ORF">HX095_17050</name>
</gene>
<dbReference type="Proteomes" id="UP001173578">
    <property type="component" value="Unassembled WGS sequence"/>
</dbReference>
<dbReference type="RefSeq" id="WP_286487256.1">
    <property type="nucleotide sequence ID" value="NZ_JACALQ010000022.1"/>
</dbReference>
<dbReference type="AlphaFoldDB" id="A0AAW7DP93"/>
<evidence type="ECO:0000313" key="1">
    <source>
        <dbReference type="EMBL" id="MDM1552907.1"/>
    </source>
</evidence>
<name>A0AAW7DP93_9FLAO</name>
<dbReference type="EMBL" id="JACALR010000016">
    <property type="protein sequence ID" value="MDM1552907.1"/>
    <property type="molecule type" value="Genomic_DNA"/>
</dbReference>
<evidence type="ECO:0008006" key="3">
    <source>
        <dbReference type="Google" id="ProtNLM"/>
    </source>
</evidence>
<proteinExistence type="predicted"/>
<sequence length="218" mass="25082">MKLYKLSFVLFLIGINLYSQVGINTNNPERALDINGNLKIRELTNKTSDSNYNRILITDNEGNIEAVDRSSLKNSISEDIIEIKRLFYNSTDPIDNNKLTCGRFQFSFRDSPTSGKNLDIMLNLASNPNESITTYFTLFRKWGDGDLKYYKSNGKTFNSTNYTTPQLLCPQLDINSTGEFYISYPNEKNFYRVLFLARPNYEEGGVIHNSYTITCEKF</sequence>